<organism evidence="2 3">
    <name type="scientific">Zosterops borbonicus</name>
    <dbReference type="NCBI Taxonomy" id="364589"/>
    <lineage>
        <taxon>Eukaryota</taxon>
        <taxon>Metazoa</taxon>
        <taxon>Chordata</taxon>
        <taxon>Craniata</taxon>
        <taxon>Vertebrata</taxon>
        <taxon>Euteleostomi</taxon>
        <taxon>Archelosauria</taxon>
        <taxon>Archosauria</taxon>
        <taxon>Dinosauria</taxon>
        <taxon>Saurischia</taxon>
        <taxon>Theropoda</taxon>
        <taxon>Coelurosauria</taxon>
        <taxon>Aves</taxon>
        <taxon>Neognathae</taxon>
        <taxon>Neoaves</taxon>
        <taxon>Telluraves</taxon>
        <taxon>Australaves</taxon>
        <taxon>Passeriformes</taxon>
        <taxon>Sylvioidea</taxon>
        <taxon>Zosteropidae</taxon>
        <taxon>Zosterops</taxon>
    </lineage>
</organism>
<keyword evidence="3" id="KW-1185">Reference proteome</keyword>
<evidence type="ECO:0000313" key="2">
    <source>
        <dbReference type="EMBL" id="TRZ06579.1"/>
    </source>
</evidence>
<reference evidence="2" key="1">
    <citation type="submission" date="2019-04" db="EMBL/GenBank/DDBJ databases">
        <title>Genome assembly of Zosterops borbonicus 15179.</title>
        <authorList>
            <person name="Leroy T."/>
            <person name="Anselmetti Y."/>
            <person name="Tilak M.-K."/>
            <person name="Nabholz B."/>
        </authorList>
    </citation>
    <scope>NUCLEOTIDE SEQUENCE</scope>
    <source>
        <strain evidence="2">HGM_15179</strain>
        <tissue evidence="2">Muscle</tissue>
    </source>
</reference>
<protein>
    <submittedName>
        <fullName evidence="2">Uncharacterized protein</fullName>
    </submittedName>
</protein>
<gene>
    <name evidence="2" type="ORF">HGM15179_020527</name>
</gene>
<evidence type="ECO:0000256" key="1">
    <source>
        <dbReference type="SAM" id="Coils"/>
    </source>
</evidence>
<feature type="coiled-coil region" evidence="1">
    <location>
        <begin position="305"/>
        <end position="332"/>
    </location>
</feature>
<dbReference type="EMBL" id="SWJQ01002373">
    <property type="protein sequence ID" value="TRZ06579.1"/>
    <property type="molecule type" value="Genomic_DNA"/>
</dbReference>
<comment type="caution">
    <text evidence="2">The sequence shown here is derived from an EMBL/GenBank/DDBJ whole genome shotgun (WGS) entry which is preliminary data.</text>
</comment>
<dbReference type="AlphaFoldDB" id="A0A8K1FUX6"/>
<accession>A0A8K1FUX6</accession>
<dbReference type="OrthoDB" id="9838443at2759"/>
<dbReference type="Gene3D" id="1.10.287.210">
    <property type="match status" value="1"/>
</dbReference>
<sequence>MRGPAGLNSPQTTPPEAQEVIRKVSEALSTRQAHCVDPALPFQFIILDHLIIHKYPAMSPAAGIPQLLRVEIWMLLTLLAWIVPQPNHNIWVTLVKSLQQDNLCLSMGSVENPLSTCLVGVPLTASEYPYADKKLNPVDTWDEWTWSLPQTPEEPQELELLGSSKAHYCIQFQYQPPNELLTHRELIRTGNKRGNWQAKRGHILNLMKIEVAKFTIGIKERVVVSLLLPWVATAKALGELSHLECWLSKQANATSSALSDMLSDTEITRHATLQNQAVIDYLLLAHGHGYQDFEGMCCFNLSSHSESIHANIQKLREQVKELKAENSDWINKLFGQWGLTGWISSLVKGILWL</sequence>
<dbReference type="CDD" id="cd09949">
    <property type="entry name" value="RSV-like_HR1-HR2"/>
    <property type="match status" value="1"/>
</dbReference>
<dbReference type="Proteomes" id="UP000796761">
    <property type="component" value="Unassembled WGS sequence"/>
</dbReference>
<name>A0A8K1FUX6_9PASS</name>
<proteinExistence type="predicted"/>
<evidence type="ECO:0000313" key="3">
    <source>
        <dbReference type="Proteomes" id="UP000796761"/>
    </source>
</evidence>
<dbReference type="SUPFAM" id="SSF58069">
    <property type="entry name" value="Virus ectodomain"/>
    <property type="match status" value="1"/>
</dbReference>
<keyword evidence="1" id="KW-0175">Coiled coil</keyword>